<name>A0ABQ6LFF6_9RHOB</name>
<accession>A0ABQ6LFF6</accession>
<protein>
    <recommendedName>
        <fullName evidence="3">PAS domain-containing protein</fullName>
    </recommendedName>
</protein>
<organism evidence="1 2">
    <name type="scientific">Paralimibaculum aggregatum</name>
    <dbReference type="NCBI Taxonomy" id="3036245"/>
    <lineage>
        <taxon>Bacteria</taxon>
        <taxon>Pseudomonadati</taxon>
        <taxon>Pseudomonadota</taxon>
        <taxon>Alphaproteobacteria</taxon>
        <taxon>Rhodobacterales</taxon>
        <taxon>Paracoccaceae</taxon>
        <taxon>Paralimibaculum</taxon>
    </lineage>
</organism>
<proteinExistence type="predicted"/>
<dbReference type="RefSeq" id="WP_285670811.1">
    <property type="nucleotide sequence ID" value="NZ_BSYI01000007.1"/>
</dbReference>
<dbReference type="SUPFAM" id="SSF55785">
    <property type="entry name" value="PYP-like sensor domain (PAS domain)"/>
    <property type="match status" value="1"/>
</dbReference>
<gene>
    <name evidence="1" type="ORF">LNKW23_12780</name>
</gene>
<keyword evidence="2" id="KW-1185">Reference proteome</keyword>
<evidence type="ECO:0000313" key="1">
    <source>
        <dbReference type="EMBL" id="GMG82065.1"/>
    </source>
</evidence>
<dbReference type="EMBL" id="BSYI01000007">
    <property type="protein sequence ID" value="GMG82065.1"/>
    <property type="molecule type" value="Genomic_DNA"/>
</dbReference>
<comment type="caution">
    <text evidence="1">The sequence shown here is derived from an EMBL/GenBank/DDBJ whole genome shotgun (WGS) entry which is preliminary data.</text>
</comment>
<dbReference type="Proteomes" id="UP001239909">
    <property type="component" value="Unassembled WGS sequence"/>
</dbReference>
<evidence type="ECO:0000313" key="2">
    <source>
        <dbReference type="Proteomes" id="UP001239909"/>
    </source>
</evidence>
<sequence>MVASTRTRATHTLATDGRGRCEPAVTPLAGLSDDDILAGSIFMGQSNLVAQLFIANHAQPPAVRWSPNRFDLRNEMFERFLAHCWSLPTHAGLPLADEFDPAATPYPDWLQLLEAERFGRDFRFLHYGERIAENFSRSFRALRVSDIGGHVGRFFVALYRSAMQRRQVVLSEHEPPRAVFVRLWRRLIVPLVDAQGYVTRFAVLIQPENDLRAGLDVVPMACIVADAQRRVCFANEAARALVPEAALLRNGTPLAACLAGDLALPQTPAALLEPAPRQIRLEARLMRPGGALQPVAVVAGATRYRDTPFFVLTLQAG</sequence>
<evidence type="ECO:0008006" key="3">
    <source>
        <dbReference type="Google" id="ProtNLM"/>
    </source>
</evidence>
<reference evidence="1 2" key="1">
    <citation type="submission" date="2023-04" db="EMBL/GenBank/DDBJ databases">
        <title>Marinoamorphus aggregata gen. nov., sp. Nov., isolate from tissue of brittle star Ophioplocus japonicus.</title>
        <authorList>
            <person name="Kawano K."/>
            <person name="Sawayama S."/>
            <person name="Nakagawa S."/>
        </authorList>
    </citation>
    <scope>NUCLEOTIDE SEQUENCE [LARGE SCALE GENOMIC DNA]</scope>
    <source>
        <strain evidence="1 2">NKW23</strain>
    </source>
</reference>
<dbReference type="InterPro" id="IPR035965">
    <property type="entry name" value="PAS-like_dom_sf"/>
</dbReference>